<accession>A0A9N9J0R8</accession>
<dbReference type="AlphaFoldDB" id="A0A9N9J0R8"/>
<reference evidence="1" key="1">
    <citation type="submission" date="2021-06" db="EMBL/GenBank/DDBJ databases">
        <authorList>
            <person name="Kallberg Y."/>
            <person name="Tangrot J."/>
            <person name="Rosling A."/>
        </authorList>
    </citation>
    <scope>NUCLEOTIDE SEQUENCE</scope>
    <source>
        <strain evidence="1">UK204</strain>
    </source>
</reference>
<keyword evidence="2" id="KW-1185">Reference proteome</keyword>
<name>A0A9N9J0R8_9GLOM</name>
<sequence length="40" mass="4706">MLFDICEDLPCIIPYMWVNRMSKLTDQDVVYNVCASLDLH</sequence>
<dbReference type="EMBL" id="CAJVPQ010020855">
    <property type="protein sequence ID" value="CAG8757038.1"/>
    <property type="molecule type" value="Genomic_DNA"/>
</dbReference>
<protein>
    <submittedName>
        <fullName evidence="1">7751_t:CDS:1</fullName>
    </submittedName>
</protein>
<evidence type="ECO:0000313" key="1">
    <source>
        <dbReference type="EMBL" id="CAG8757038.1"/>
    </source>
</evidence>
<proteinExistence type="predicted"/>
<comment type="caution">
    <text evidence="1">The sequence shown here is derived from an EMBL/GenBank/DDBJ whole genome shotgun (WGS) entry which is preliminary data.</text>
</comment>
<feature type="non-terminal residue" evidence="1">
    <location>
        <position position="1"/>
    </location>
</feature>
<gene>
    <name evidence="1" type="ORF">FCALED_LOCUS16687</name>
</gene>
<dbReference type="Proteomes" id="UP000789570">
    <property type="component" value="Unassembled WGS sequence"/>
</dbReference>
<organism evidence="1 2">
    <name type="scientific">Funneliformis caledonium</name>
    <dbReference type="NCBI Taxonomy" id="1117310"/>
    <lineage>
        <taxon>Eukaryota</taxon>
        <taxon>Fungi</taxon>
        <taxon>Fungi incertae sedis</taxon>
        <taxon>Mucoromycota</taxon>
        <taxon>Glomeromycotina</taxon>
        <taxon>Glomeromycetes</taxon>
        <taxon>Glomerales</taxon>
        <taxon>Glomeraceae</taxon>
        <taxon>Funneliformis</taxon>
    </lineage>
</organism>
<evidence type="ECO:0000313" key="2">
    <source>
        <dbReference type="Proteomes" id="UP000789570"/>
    </source>
</evidence>